<accession>A0A398CFF6</accession>
<evidence type="ECO:0000313" key="4">
    <source>
        <dbReference type="Proteomes" id="UP000266340"/>
    </source>
</evidence>
<protein>
    <submittedName>
        <fullName evidence="3">TlpA family protein disulfide reductase</fullName>
    </submittedName>
</protein>
<dbReference type="Proteomes" id="UP000266340">
    <property type="component" value="Unassembled WGS sequence"/>
</dbReference>
<name>A0A398CFF6_9BACL</name>
<organism evidence="3 4">
    <name type="scientific">Cohnella faecalis</name>
    <dbReference type="NCBI Taxonomy" id="2315694"/>
    <lineage>
        <taxon>Bacteria</taxon>
        <taxon>Bacillati</taxon>
        <taxon>Bacillota</taxon>
        <taxon>Bacilli</taxon>
        <taxon>Bacillales</taxon>
        <taxon>Paenibacillaceae</taxon>
        <taxon>Cohnella</taxon>
    </lineage>
</organism>
<dbReference type="InterPro" id="IPR000866">
    <property type="entry name" value="AhpC/TSA"/>
</dbReference>
<dbReference type="PROSITE" id="PS51352">
    <property type="entry name" value="THIOREDOXIN_2"/>
    <property type="match status" value="1"/>
</dbReference>
<comment type="caution">
    <text evidence="3">The sequence shown here is derived from an EMBL/GenBank/DDBJ whole genome shotgun (WGS) entry which is preliminary data.</text>
</comment>
<reference evidence="3 4" key="1">
    <citation type="submission" date="2018-09" db="EMBL/GenBank/DDBJ databases">
        <title>Cohnella cavernae sp. nov., isolated from a karst cave.</title>
        <authorList>
            <person name="Zhu H."/>
        </authorList>
    </citation>
    <scope>NUCLEOTIDE SEQUENCE [LARGE SCALE GENOMIC DNA]</scope>
    <source>
        <strain evidence="3 4">K2E09-144</strain>
    </source>
</reference>
<dbReference type="Gene3D" id="3.40.30.10">
    <property type="entry name" value="Glutaredoxin"/>
    <property type="match status" value="1"/>
</dbReference>
<dbReference type="InterPro" id="IPR036249">
    <property type="entry name" value="Thioredoxin-like_sf"/>
</dbReference>
<keyword evidence="4" id="KW-1185">Reference proteome</keyword>
<dbReference type="GO" id="GO:0016209">
    <property type="term" value="F:antioxidant activity"/>
    <property type="evidence" value="ECO:0007669"/>
    <property type="project" value="InterPro"/>
</dbReference>
<dbReference type="EMBL" id="QXJM01000039">
    <property type="protein sequence ID" value="RIE01926.1"/>
    <property type="molecule type" value="Genomic_DNA"/>
</dbReference>
<evidence type="ECO:0000256" key="1">
    <source>
        <dbReference type="ARBA" id="ARBA00023157"/>
    </source>
</evidence>
<dbReference type="GO" id="GO:0016491">
    <property type="term" value="F:oxidoreductase activity"/>
    <property type="evidence" value="ECO:0007669"/>
    <property type="project" value="InterPro"/>
</dbReference>
<dbReference type="PANTHER" id="PTHR42852">
    <property type="entry name" value="THIOL:DISULFIDE INTERCHANGE PROTEIN DSBE"/>
    <property type="match status" value="1"/>
</dbReference>
<dbReference type="CDD" id="cd02966">
    <property type="entry name" value="TlpA_like_family"/>
    <property type="match status" value="1"/>
</dbReference>
<dbReference type="PROSITE" id="PS00194">
    <property type="entry name" value="THIOREDOXIN_1"/>
    <property type="match status" value="1"/>
</dbReference>
<gene>
    <name evidence="3" type="ORF">D3H35_14220</name>
</gene>
<dbReference type="InterPro" id="IPR013766">
    <property type="entry name" value="Thioredoxin_domain"/>
</dbReference>
<dbReference type="AlphaFoldDB" id="A0A398CFF6"/>
<feature type="domain" description="Thioredoxin" evidence="2">
    <location>
        <begin position="58"/>
        <end position="197"/>
    </location>
</feature>
<sequence>MSITSSTWRFLMKRLRHWSVLVLAAGLIFLVLFQSLSDNRTKASRAQSAPAREAEEAPEIGYLAPSFSLAGIDGSLYKWRQFRGKPVVLNFWASWCGPCKDEAPSFVKLHDTYKKELTIIAINLTAADSEKSAREFADEYGFSFPVLLDKDGSVAKRYKIRPIPSTFFIDKDGYIVDGVLGSLGAEDLKIRAEKLLRPDLS</sequence>
<dbReference type="PANTHER" id="PTHR42852:SF1">
    <property type="entry name" value="THIOREDOXIN-LIKE PROTEIN YNEN"/>
    <property type="match status" value="1"/>
</dbReference>
<keyword evidence="1" id="KW-1015">Disulfide bond</keyword>
<dbReference type="InterPro" id="IPR050553">
    <property type="entry name" value="Thioredoxin_ResA/DsbE_sf"/>
</dbReference>
<evidence type="ECO:0000259" key="2">
    <source>
        <dbReference type="PROSITE" id="PS51352"/>
    </source>
</evidence>
<dbReference type="InterPro" id="IPR017937">
    <property type="entry name" value="Thioredoxin_CS"/>
</dbReference>
<dbReference type="Pfam" id="PF00578">
    <property type="entry name" value="AhpC-TSA"/>
    <property type="match status" value="1"/>
</dbReference>
<evidence type="ECO:0000313" key="3">
    <source>
        <dbReference type="EMBL" id="RIE01926.1"/>
    </source>
</evidence>
<dbReference type="SUPFAM" id="SSF52833">
    <property type="entry name" value="Thioredoxin-like"/>
    <property type="match status" value="1"/>
</dbReference>
<proteinExistence type="predicted"/>